<evidence type="ECO:0000256" key="8">
    <source>
        <dbReference type="ARBA" id="ARBA00022989"/>
    </source>
</evidence>
<keyword evidence="4 10" id="KW-0479">Metal-binding</keyword>
<dbReference type="eggNOG" id="COG2217">
    <property type="taxonomic scope" value="Bacteria"/>
</dbReference>
<dbReference type="PANTHER" id="PTHR43520:SF8">
    <property type="entry name" value="P-TYPE CU(+) TRANSPORTER"/>
    <property type="match status" value="1"/>
</dbReference>
<dbReference type="InterPro" id="IPR017969">
    <property type="entry name" value="Heavy-metal-associated_CS"/>
</dbReference>
<dbReference type="SFLD" id="SFLDG00002">
    <property type="entry name" value="C1.7:_P-type_atpase_like"/>
    <property type="match status" value="1"/>
</dbReference>
<protein>
    <submittedName>
        <fullName evidence="12">Copper(Heavy metal)-transporting P-type ATPase</fullName>
    </submittedName>
</protein>
<dbReference type="Gene3D" id="2.70.150.10">
    <property type="entry name" value="Calcium-transporting ATPase, cytoplasmic transduction domain A"/>
    <property type="match status" value="1"/>
</dbReference>
<evidence type="ECO:0000256" key="2">
    <source>
        <dbReference type="ARBA" id="ARBA00006024"/>
    </source>
</evidence>
<evidence type="ECO:0000313" key="12">
    <source>
        <dbReference type="EMBL" id="ELA09654.1"/>
    </source>
</evidence>
<feature type="transmembrane region" description="Helical" evidence="10">
    <location>
        <begin position="188"/>
        <end position="206"/>
    </location>
</feature>
<dbReference type="InterPro" id="IPR036163">
    <property type="entry name" value="HMA_dom_sf"/>
</dbReference>
<dbReference type="Proteomes" id="UP000023795">
    <property type="component" value="Unassembled WGS sequence"/>
</dbReference>
<evidence type="ECO:0000259" key="11">
    <source>
        <dbReference type="PROSITE" id="PS50846"/>
    </source>
</evidence>
<dbReference type="PROSITE" id="PS00154">
    <property type="entry name" value="ATPASE_E1_E2"/>
    <property type="match status" value="1"/>
</dbReference>
<evidence type="ECO:0000256" key="9">
    <source>
        <dbReference type="ARBA" id="ARBA00023136"/>
    </source>
</evidence>
<dbReference type="InterPro" id="IPR023298">
    <property type="entry name" value="ATPase_P-typ_TM_dom_sf"/>
</dbReference>
<organism evidence="12 13">
    <name type="scientific">Moraxella macacae 0408225</name>
    <dbReference type="NCBI Taxonomy" id="1230338"/>
    <lineage>
        <taxon>Bacteria</taxon>
        <taxon>Pseudomonadati</taxon>
        <taxon>Pseudomonadota</taxon>
        <taxon>Gammaproteobacteria</taxon>
        <taxon>Moraxellales</taxon>
        <taxon>Moraxellaceae</taxon>
        <taxon>Moraxella</taxon>
    </lineage>
</organism>
<dbReference type="Gene3D" id="3.40.50.1000">
    <property type="entry name" value="HAD superfamily/HAD-like"/>
    <property type="match status" value="1"/>
</dbReference>
<evidence type="ECO:0000256" key="7">
    <source>
        <dbReference type="ARBA" id="ARBA00022967"/>
    </source>
</evidence>
<evidence type="ECO:0000256" key="5">
    <source>
        <dbReference type="ARBA" id="ARBA00022741"/>
    </source>
</evidence>
<dbReference type="InterPro" id="IPR006121">
    <property type="entry name" value="HMA_dom"/>
</dbReference>
<proteinExistence type="inferred from homology"/>
<dbReference type="InterPro" id="IPR027256">
    <property type="entry name" value="P-typ_ATPase_IB"/>
</dbReference>
<keyword evidence="6 10" id="KW-0067">ATP-binding</keyword>
<dbReference type="Gene3D" id="3.30.70.100">
    <property type="match status" value="1"/>
</dbReference>
<evidence type="ECO:0000256" key="1">
    <source>
        <dbReference type="ARBA" id="ARBA00004127"/>
    </source>
</evidence>
<dbReference type="InterPro" id="IPR008250">
    <property type="entry name" value="ATPase_P-typ_transduc_dom_A_sf"/>
</dbReference>
<dbReference type="CDD" id="cd00371">
    <property type="entry name" value="HMA"/>
    <property type="match status" value="1"/>
</dbReference>
<dbReference type="PRINTS" id="PR00119">
    <property type="entry name" value="CATATPASE"/>
</dbReference>
<dbReference type="SFLD" id="SFLDF00027">
    <property type="entry name" value="p-type_atpase"/>
    <property type="match status" value="1"/>
</dbReference>
<dbReference type="AlphaFoldDB" id="L2F9B7"/>
<dbReference type="InterPro" id="IPR036412">
    <property type="entry name" value="HAD-like_sf"/>
</dbReference>
<dbReference type="GO" id="GO:0012505">
    <property type="term" value="C:endomembrane system"/>
    <property type="evidence" value="ECO:0007669"/>
    <property type="project" value="UniProtKB-SubCell"/>
</dbReference>
<dbReference type="InterPro" id="IPR023299">
    <property type="entry name" value="ATPase_P-typ_cyto_dom_N"/>
</dbReference>
<comment type="caution">
    <text evidence="12">The sequence shown here is derived from an EMBL/GenBank/DDBJ whole genome shotgun (WGS) entry which is preliminary data.</text>
</comment>
<gene>
    <name evidence="12" type="ORF">MOMA_04590</name>
</gene>
<keyword evidence="8 10" id="KW-1133">Transmembrane helix</keyword>
<keyword evidence="3 10" id="KW-0812">Transmembrane</keyword>
<dbReference type="Pfam" id="PF00403">
    <property type="entry name" value="HMA"/>
    <property type="match status" value="1"/>
</dbReference>
<dbReference type="InterPro" id="IPR044492">
    <property type="entry name" value="P_typ_ATPase_HD_dom"/>
</dbReference>
<dbReference type="Pfam" id="PF00702">
    <property type="entry name" value="Hydrolase"/>
    <property type="match status" value="1"/>
</dbReference>
<dbReference type="PROSITE" id="PS50846">
    <property type="entry name" value="HMA_2"/>
    <property type="match status" value="1"/>
</dbReference>
<keyword evidence="13" id="KW-1185">Reference proteome</keyword>
<keyword evidence="7" id="KW-1278">Translocase</keyword>
<dbReference type="Gene3D" id="3.40.1110.10">
    <property type="entry name" value="Calcium-transporting ATPase, cytoplasmic domain N"/>
    <property type="match status" value="1"/>
</dbReference>
<dbReference type="InterPro" id="IPR001757">
    <property type="entry name" value="P_typ_ATPase"/>
</dbReference>
<dbReference type="SUPFAM" id="SSF81665">
    <property type="entry name" value="Calcium ATPase, transmembrane domain M"/>
    <property type="match status" value="1"/>
</dbReference>
<dbReference type="GO" id="GO:0055070">
    <property type="term" value="P:copper ion homeostasis"/>
    <property type="evidence" value="ECO:0007669"/>
    <property type="project" value="TreeGrafter"/>
</dbReference>
<dbReference type="GO" id="GO:0005524">
    <property type="term" value="F:ATP binding"/>
    <property type="evidence" value="ECO:0007669"/>
    <property type="project" value="UniProtKB-UniRule"/>
</dbReference>
<accession>L2F9B7</accession>
<dbReference type="GO" id="GO:0005886">
    <property type="term" value="C:plasma membrane"/>
    <property type="evidence" value="ECO:0007669"/>
    <property type="project" value="UniProtKB-SubCell"/>
</dbReference>
<dbReference type="STRING" id="1230338.MOMA_04590"/>
<dbReference type="Pfam" id="PF00122">
    <property type="entry name" value="E1-E2_ATPase"/>
    <property type="match status" value="1"/>
</dbReference>
<feature type="transmembrane region" description="Helical" evidence="10">
    <location>
        <begin position="341"/>
        <end position="364"/>
    </location>
</feature>
<dbReference type="RefSeq" id="WP_009767472.1">
    <property type="nucleotide sequence ID" value="NZ_ANIN01000001.1"/>
</dbReference>
<evidence type="ECO:0000256" key="10">
    <source>
        <dbReference type="RuleBase" id="RU362081"/>
    </source>
</evidence>
<comment type="similarity">
    <text evidence="2 10">Belongs to the cation transport ATPase (P-type) (TC 3.A.3) family. Type IB subfamily.</text>
</comment>
<feature type="domain" description="HMA" evidence="11">
    <location>
        <begin position="15"/>
        <end position="81"/>
    </location>
</feature>
<sequence>MNQTTITPNMQPNIQSVTLNIDGMSCQACAVRIEKVLGKKPAIIQAQVNFANETALIKYDENQTNPQQISDWVEKTGYHATFGATKEVYHENPLKQWQLLGVWLCFIPFLVGMGGMLVGRHDLMPPVLVQFVLATLVQFGFALPFYKSAWASIRGGLANMDVLVVLGTFTVWLYSTYVWYYLGFVQNVYFEAGVSVIALVKLGKYLEHRTKKHSLNSLNLLLTLTPNTVKAKNNKGVWQDKTLTDVQINDVLLATSGVRIATDGVVVSGSGWCDESHLTGESIPITKRNHSRVLAGAMVQDGSFEYRVTATGEQTRLGDMIQALNDAQGSKADIARIADKVAGVFVPVVIGLAIATFVGNFWYFGGFELVQQFGLYSTYVYGETFHTALMRAVSVLVIACPCALGLATPSAIMAGMGVAARHGVWFKDAKALENAGIIDTVVLDKTGTLTEGRPKIVAHYMVDNGLKFEDVLTLVASVERHANHPLATTLVDVAEKLAQTKGKALQFLPVKSVKSIAGQGIQAVVSFDGETDSVVKIGSFEFTDMCLPKELLVDTHSVWHIASQVGVSIDGVSLSAFALADSLKIDSGETLYKLQQDGLKVIIMSGDKQSVVDYVAHAIHADEAYGELSPRDKASNIMDLQKKGANVAMVGDGINDAPAMATAIASFAVEQGSDIAKHNASARLVGSSLIHVNYAIKIAKATLRNIKQNLFFAFVYNCLGIPLAMLGVLNPMIAAAMMALSSISVLLNALRLTRFNLM</sequence>
<dbReference type="InterPro" id="IPR018303">
    <property type="entry name" value="ATPase_P-typ_P_site"/>
</dbReference>
<feature type="transmembrane region" description="Helical" evidence="10">
    <location>
        <begin position="384"/>
        <end position="407"/>
    </location>
</feature>
<dbReference type="SUPFAM" id="SSF56784">
    <property type="entry name" value="HAD-like"/>
    <property type="match status" value="1"/>
</dbReference>
<dbReference type="SFLD" id="SFLDS00003">
    <property type="entry name" value="Haloacid_Dehalogenase"/>
    <property type="match status" value="1"/>
</dbReference>
<dbReference type="OrthoDB" id="9814270at2"/>
<reference evidence="12 13" key="1">
    <citation type="journal article" date="2013" name="Genome Announc.">
        <title>Genome Sequence of Moraxella macacae 0408225, a Novel Bacterial Species Isolated from a Cynomolgus Macaque with Epistaxis.</title>
        <authorList>
            <person name="Ladner J.T."/>
            <person name="Whitehouse C.A."/>
            <person name="Koroleva G.I."/>
            <person name="Palacios G.F."/>
        </authorList>
    </citation>
    <scope>NUCLEOTIDE SEQUENCE [LARGE SCALE GENOMIC DNA]</scope>
    <source>
        <strain evidence="12 13">0408225</strain>
    </source>
</reference>
<evidence type="ECO:0000256" key="3">
    <source>
        <dbReference type="ARBA" id="ARBA00022692"/>
    </source>
</evidence>
<dbReference type="PANTHER" id="PTHR43520">
    <property type="entry name" value="ATP7, ISOFORM B"/>
    <property type="match status" value="1"/>
</dbReference>
<feature type="transmembrane region" description="Helical" evidence="10">
    <location>
        <begin position="127"/>
        <end position="146"/>
    </location>
</feature>
<evidence type="ECO:0000313" key="13">
    <source>
        <dbReference type="Proteomes" id="UP000023795"/>
    </source>
</evidence>
<dbReference type="GO" id="GO:0016887">
    <property type="term" value="F:ATP hydrolysis activity"/>
    <property type="evidence" value="ECO:0007669"/>
    <property type="project" value="InterPro"/>
</dbReference>
<comment type="subcellular location">
    <subcellularLocation>
        <location evidence="10">Cell membrane</location>
    </subcellularLocation>
    <subcellularLocation>
        <location evidence="1">Endomembrane system</location>
        <topology evidence="1">Multi-pass membrane protein</topology>
    </subcellularLocation>
</comment>
<dbReference type="InterPro" id="IPR023214">
    <property type="entry name" value="HAD_sf"/>
</dbReference>
<dbReference type="PRINTS" id="PR00943">
    <property type="entry name" value="CUATPASE"/>
</dbReference>
<feature type="transmembrane region" description="Helical" evidence="10">
    <location>
        <begin position="158"/>
        <end position="182"/>
    </location>
</feature>
<dbReference type="EMBL" id="ANIN01000001">
    <property type="protein sequence ID" value="ELA09654.1"/>
    <property type="molecule type" value="Genomic_DNA"/>
</dbReference>
<dbReference type="SUPFAM" id="SSF55008">
    <property type="entry name" value="HMA, heavy metal-associated domain"/>
    <property type="match status" value="1"/>
</dbReference>
<keyword evidence="9 10" id="KW-0472">Membrane</keyword>
<dbReference type="PATRIC" id="fig|1230338.3.peg.996"/>
<name>L2F9B7_9GAMM</name>
<dbReference type="GO" id="GO:0043682">
    <property type="term" value="F:P-type divalent copper transporter activity"/>
    <property type="evidence" value="ECO:0007669"/>
    <property type="project" value="TreeGrafter"/>
</dbReference>
<keyword evidence="5 10" id="KW-0547">Nucleotide-binding</keyword>
<dbReference type="GO" id="GO:0005507">
    <property type="term" value="F:copper ion binding"/>
    <property type="evidence" value="ECO:0007669"/>
    <property type="project" value="TreeGrafter"/>
</dbReference>
<dbReference type="PROSITE" id="PS01047">
    <property type="entry name" value="HMA_1"/>
    <property type="match status" value="1"/>
</dbReference>
<dbReference type="SUPFAM" id="SSF81653">
    <property type="entry name" value="Calcium ATPase, transduction domain A"/>
    <property type="match status" value="1"/>
</dbReference>
<evidence type="ECO:0000256" key="6">
    <source>
        <dbReference type="ARBA" id="ARBA00022840"/>
    </source>
</evidence>
<feature type="transmembrane region" description="Helical" evidence="10">
    <location>
        <begin position="732"/>
        <end position="750"/>
    </location>
</feature>
<feature type="transmembrane region" description="Helical" evidence="10">
    <location>
        <begin position="99"/>
        <end position="121"/>
    </location>
</feature>
<dbReference type="FunFam" id="3.30.70.100:FF:000005">
    <property type="entry name" value="Copper-exporting P-type ATPase A"/>
    <property type="match status" value="1"/>
</dbReference>
<feature type="transmembrane region" description="Helical" evidence="10">
    <location>
        <begin position="710"/>
        <end position="726"/>
    </location>
</feature>
<dbReference type="NCBIfam" id="TIGR01525">
    <property type="entry name" value="ATPase-IB_hvy"/>
    <property type="match status" value="1"/>
</dbReference>
<dbReference type="InterPro" id="IPR059000">
    <property type="entry name" value="ATPase_P-type_domA"/>
</dbReference>
<dbReference type="NCBIfam" id="TIGR01494">
    <property type="entry name" value="ATPase_P-type"/>
    <property type="match status" value="2"/>
</dbReference>
<keyword evidence="10" id="KW-1003">Cell membrane</keyword>
<evidence type="ECO:0000256" key="4">
    <source>
        <dbReference type="ARBA" id="ARBA00022723"/>
    </source>
</evidence>